<evidence type="ECO:0000256" key="11">
    <source>
        <dbReference type="ARBA" id="ARBA00023136"/>
    </source>
</evidence>
<evidence type="ECO:0000256" key="10">
    <source>
        <dbReference type="ARBA" id="ARBA00023008"/>
    </source>
</evidence>
<dbReference type="Gene3D" id="2.60.40.420">
    <property type="entry name" value="Cupredoxins - blue copper proteins"/>
    <property type="match status" value="1"/>
</dbReference>
<dbReference type="InterPro" id="IPR011759">
    <property type="entry name" value="Cyt_c_oxidase_su2_TM_dom"/>
</dbReference>
<keyword evidence="8 13" id="KW-0249">Electron transport</keyword>
<geneLocation type="mitochondrion" evidence="17"/>
<keyword evidence="4 13" id="KW-0679">Respiratory chain</keyword>
<comment type="subcellular location">
    <subcellularLocation>
        <location evidence="1">Membrane</location>
        <topology evidence="1">Multi-pass membrane protein</topology>
    </subcellularLocation>
    <subcellularLocation>
        <location evidence="13">Mitochondrion inner membrane</location>
        <topology evidence="13">Multi-pass membrane protein</topology>
    </subcellularLocation>
</comment>
<dbReference type="GO" id="GO:0042773">
    <property type="term" value="P:ATP synthesis coupled electron transport"/>
    <property type="evidence" value="ECO:0007669"/>
    <property type="project" value="TreeGrafter"/>
</dbReference>
<feature type="domain" description="Cytochrome oxidase subunit II transmembrane region profile" evidence="16">
    <location>
        <begin position="12"/>
        <end position="107"/>
    </location>
</feature>
<accession>A0A0G3F1G6</accession>
<evidence type="ECO:0000313" key="17">
    <source>
        <dbReference type="EMBL" id="AKJ77330.1"/>
    </source>
</evidence>
<dbReference type="GO" id="GO:0005743">
    <property type="term" value="C:mitochondrial inner membrane"/>
    <property type="evidence" value="ECO:0007669"/>
    <property type="project" value="UniProtKB-SubCell"/>
</dbReference>
<keyword evidence="7" id="KW-1278">Translocase</keyword>
<evidence type="ECO:0000256" key="7">
    <source>
        <dbReference type="ARBA" id="ARBA00022967"/>
    </source>
</evidence>
<dbReference type="PROSITE" id="PS00078">
    <property type="entry name" value="COX2"/>
    <property type="match status" value="1"/>
</dbReference>
<keyword evidence="13" id="KW-0999">Mitochondrion inner membrane</keyword>
<evidence type="ECO:0000259" key="15">
    <source>
        <dbReference type="PROSITE" id="PS50857"/>
    </source>
</evidence>
<dbReference type="SUPFAM" id="SSF81464">
    <property type="entry name" value="Cytochrome c oxidase subunit II-like, transmembrane region"/>
    <property type="match status" value="1"/>
</dbReference>
<comment type="catalytic activity">
    <reaction evidence="12">
        <text>4 Fe(II)-[cytochrome c] + O2 + 8 H(+)(in) = 4 Fe(III)-[cytochrome c] + 2 H2O + 4 H(+)(out)</text>
        <dbReference type="Rhea" id="RHEA:11436"/>
        <dbReference type="Rhea" id="RHEA-COMP:10350"/>
        <dbReference type="Rhea" id="RHEA-COMP:14399"/>
        <dbReference type="ChEBI" id="CHEBI:15377"/>
        <dbReference type="ChEBI" id="CHEBI:15378"/>
        <dbReference type="ChEBI" id="CHEBI:15379"/>
        <dbReference type="ChEBI" id="CHEBI:29033"/>
        <dbReference type="ChEBI" id="CHEBI:29034"/>
        <dbReference type="EC" id="7.1.1.9"/>
    </reaction>
    <physiologicalReaction direction="left-to-right" evidence="12">
        <dbReference type="Rhea" id="RHEA:11437"/>
    </physiologicalReaction>
</comment>
<keyword evidence="6 13" id="KW-0479">Metal-binding</keyword>
<dbReference type="RefSeq" id="YP_009144722.1">
    <property type="nucleotide sequence ID" value="NC_027265.1"/>
</dbReference>
<evidence type="ECO:0000256" key="9">
    <source>
        <dbReference type="ARBA" id="ARBA00022989"/>
    </source>
</evidence>
<keyword evidence="5 13" id="KW-0812">Transmembrane</keyword>
<comment type="cofactor">
    <cofactor evidence="13">
        <name>Cu cation</name>
        <dbReference type="ChEBI" id="CHEBI:23378"/>
    </cofactor>
    <text evidence="13">Binds a copper A center.</text>
</comment>
<protein>
    <recommendedName>
        <fullName evidence="13">Cytochrome c oxidase subunit 2</fullName>
    </recommendedName>
</protein>
<dbReference type="GeneID" id="24570668"/>
<evidence type="ECO:0000256" key="3">
    <source>
        <dbReference type="ARBA" id="ARBA00022448"/>
    </source>
</evidence>
<keyword evidence="10 13" id="KW-0186">Copper</keyword>
<dbReference type="InterPro" id="IPR045187">
    <property type="entry name" value="CcO_II"/>
</dbReference>
<feature type="domain" description="Cytochrome oxidase subunit II copper A binding" evidence="15">
    <location>
        <begin position="108"/>
        <end position="255"/>
    </location>
</feature>
<dbReference type="SUPFAM" id="SSF49503">
    <property type="entry name" value="Cupredoxins"/>
    <property type="match status" value="1"/>
</dbReference>
<comment type="similarity">
    <text evidence="2 13">Belongs to the cytochrome c oxidase subunit 2 family.</text>
</comment>
<dbReference type="InterPro" id="IPR008972">
    <property type="entry name" value="Cupredoxin"/>
</dbReference>
<organism evidence="17">
    <name type="scientific">Pseudo-nitzschia multiseries</name>
    <name type="common">Marine planktonic diatom</name>
    <name type="synonym">Nitzschia pungens f. multiseries</name>
    <dbReference type="NCBI Taxonomy" id="37319"/>
    <lineage>
        <taxon>Eukaryota</taxon>
        <taxon>Sar</taxon>
        <taxon>Stramenopiles</taxon>
        <taxon>Ochrophyta</taxon>
        <taxon>Bacillariophyta</taxon>
        <taxon>Bacillariophyceae</taxon>
        <taxon>Bacillariophycidae</taxon>
        <taxon>Bacillariales</taxon>
        <taxon>Bacillariaceae</taxon>
        <taxon>Pseudo-nitzschia</taxon>
    </lineage>
</organism>
<keyword evidence="3 13" id="KW-0813">Transport</keyword>
<sequence length="258" mass="29514">MSIEKIFFLCDAPEFAQFRLQDPSTTTMEGLIAFNKHLLFVMTVIVVLVGWLLFATISNYDEFNTQKSQSFFHSNALEIVWTSLPALTLLNLASPSFTLLYSMDEISTPEISVKIMGHQWYWSYEISDFDTMATCMDSDKTLKYTCYLLTEESISQKNYLGFFRLLETNKRVLLPSNTHLRLLVTSVDVLHSWTIPSFGVKVDACPGRLNQVNVFLKRIGMFFGQCSEICGVNHGFMPIALLVVPSIQYHYFVVSKLF</sequence>
<evidence type="ECO:0000256" key="12">
    <source>
        <dbReference type="ARBA" id="ARBA00049512"/>
    </source>
</evidence>
<dbReference type="EMBL" id="KR149143">
    <property type="protein sequence ID" value="AKJ77330.1"/>
    <property type="molecule type" value="Genomic_DNA"/>
</dbReference>
<keyword evidence="11 13" id="KW-0472">Membrane</keyword>
<dbReference type="PANTHER" id="PTHR22888:SF9">
    <property type="entry name" value="CYTOCHROME C OXIDASE SUBUNIT 2"/>
    <property type="match status" value="1"/>
</dbReference>
<dbReference type="PANTHER" id="PTHR22888">
    <property type="entry name" value="CYTOCHROME C OXIDASE, SUBUNIT II"/>
    <property type="match status" value="1"/>
</dbReference>
<dbReference type="InterPro" id="IPR036257">
    <property type="entry name" value="Cyt_c_oxidase_su2_TM_sf"/>
</dbReference>
<dbReference type="GO" id="GO:0005507">
    <property type="term" value="F:copper ion binding"/>
    <property type="evidence" value="ECO:0007669"/>
    <property type="project" value="InterPro"/>
</dbReference>
<feature type="transmembrane region" description="Helical" evidence="14">
    <location>
        <begin position="38"/>
        <end position="59"/>
    </location>
</feature>
<dbReference type="PROSITE" id="PS50857">
    <property type="entry name" value="COX2_CUA"/>
    <property type="match status" value="1"/>
</dbReference>
<evidence type="ECO:0000256" key="13">
    <source>
        <dbReference type="RuleBase" id="RU000457"/>
    </source>
</evidence>
<dbReference type="Pfam" id="PF00116">
    <property type="entry name" value="COX2"/>
    <property type="match status" value="1"/>
</dbReference>
<keyword evidence="13 17" id="KW-0496">Mitochondrion</keyword>
<feature type="transmembrane region" description="Helical" evidence="14">
    <location>
        <begin position="79"/>
        <end position="101"/>
    </location>
</feature>
<evidence type="ECO:0000256" key="1">
    <source>
        <dbReference type="ARBA" id="ARBA00004141"/>
    </source>
</evidence>
<evidence type="ECO:0000256" key="8">
    <source>
        <dbReference type="ARBA" id="ARBA00022982"/>
    </source>
</evidence>
<gene>
    <name evidence="17" type="primary">cox2</name>
</gene>
<reference evidence="17" key="1">
    <citation type="submission" date="2015-04" db="EMBL/GenBank/DDBJ databases">
        <title>Pseudonitzschia multiseries mitochondrial genome.</title>
        <authorList>
            <person name="Bi G."/>
            <person name="Yuan X."/>
            <person name="Cao M."/>
        </authorList>
    </citation>
    <scope>NUCLEOTIDE SEQUENCE</scope>
</reference>
<dbReference type="Gene3D" id="1.10.287.90">
    <property type="match status" value="1"/>
</dbReference>
<dbReference type="PROSITE" id="PS50999">
    <property type="entry name" value="COX2_TM"/>
    <property type="match status" value="1"/>
</dbReference>
<evidence type="ECO:0000256" key="6">
    <source>
        <dbReference type="ARBA" id="ARBA00022723"/>
    </source>
</evidence>
<evidence type="ECO:0000256" key="2">
    <source>
        <dbReference type="ARBA" id="ARBA00007866"/>
    </source>
</evidence>
<evidence type="ECO:0000259" key="16">
    <source>
        <dbReference type="PROSITE" id="PS50999"/>
    </source>
</evidence>
<keyword evidence="9 14" id="KW-1133">Transmembrane helix</keyword>
<dbReference type="AlphaFoldDB" id="A0A0G3F1G6"/>
<dbReference type="PRINTS" id="PR01166">
    <property type="entry name" value="CYCOXIDASEII"/>
</dbReference>
<dbReference type="InterPro" id="IPR002429">
    <property type="entry name" value="CcO_II-like_C"/>
</dbReference>
<evidence type="ECO:0000256" key="4">
    <source>
        <dbReference type="ARBA" id="ARBA00022660"/>
    </source>
</evidence>
<evidence type="ECO:0000256" key="14">
    <source>
        <dbReference type="SAM" id="Phobius"/>
    </source>
</evidence>
<comment type="function">
    <text evidence="13">Component of the cytochrome c oxidase, the last enzyme in the mitochondrial electron transport chain which drives oxidative phosphorylation. The respiratory chain contains 3 multisubunit complexes succinate dehydrogenase (complex II, CII), ubiquinol-cytochrome c oxidoreductase (cytochrome b-c1 complex, complex III, CIII) and cytochrome c oxidase (complex IV, CIV), that cooperate to transfer electrons derived from NADH and succinate to molecular oxygen, creating an electrochemical gradient over the inner membrane that drives transmembrane transport and the ATP synthase. Cytochrome c oxidase is the component of the respiratory chain that catalyzes the reduction of oxygen to water. Electrons originating from reduced cytochrome c in the intermembrane space (IMS) are transferred via the dinuclear copper A center (CU(A)) of subunit 2 and heme A of subunit 1 to the active site in subunit 1, a binuclear center (BNC) formed by heme A3 and copper B (CU(B)). The BNC reduces molecular oxygen to 2 water molecules using 4 electrons from cytochrome c in the IMS and 4 protons from the mitochondrial matrix.</text>
</comment>
<dbReference type="InterPro" id="IPR001505">
    <property type="entry name" value="Copper_CuA"/>
</dbReference>
<dbReference type="Pfam" id="PF02790">
    <property type="entry name" value="COX2_TM"/>
    <property type="match status" value="1"/>
</dbReference>
<dbReference type="GO" id="GO:0004129">
    <property type="term" value="F:cytochrome-c oxidase activity"/>
    <property type="evidence" value="ECO:0007669"/>
    <property type="project" value="UniProtKB-EC"/>
</dbReference>
<proteinExistence type="inferred from homology"/>
<evidence type="ECO:0000256" key="5">
    <source>
        <dbReference type="ARBA" id="ARBA00022692"/>
    </source>
</evidence>
<name>A0A0G3F1G6_PSEMU</name>